<dbReference type="GO" id="GO:0031564">
    <property type="term" value="P:transcription antitermination"/>
    <property type="evidence" value="ECO:0007669"/>
    <property type="project" value="UniProtKB-UniRule"/>
</dbReference>
<dbReference type="Proteomes" id="UP000463983">
    <property type="component" value="Chromosome"/>
</dbReference>
<dbReference type="GO" id="GO:0005829">
    <property type="term" value="C:cytosol"/>
    <property type="evidence" value="ECO:0007669"/>
    <property type="project" value="TreeGrafter"/>
</dbReference>
<dbReference type="GO" id="GO:0003677">
    <property type="term" value="F:DNA binding"/>
    <property type="evidence" value="ECO:0007669"/>
    <property type="project" value="InterPro"/>
</dbReference>
<dbReference type="GO" id="GO:0003700">
    <property type="term" value="F:DNA-binding transcription factor activity"/>
    <property type="evidence" value="ECO:0007669"/>
    <property type="project" value="InterPro"/>
</dbReference>
<feature type="compositionally biased region" description="Low complexity" evidence="8">
    <location>
        <begin position="409"/>
        <end position="427"/>
    </location>
</feature>
<dbReference type="HAMAP" id="MF_00945_B">
    <property type="entry name" value="NusA_B"/>
    <property type="match status" value="1"/>
</dbReference>
<evidence type="ECO:0000256" key="3">
    <source>
        <dbReference type="ARBA" id="ARBA00022814"/>
    </source>
</evidence>
<feature type="domain" description="K Homology" evidence="9">
    <location>
        <begin position="300"/>
        <end position="370"/>
    </location>
</feature>
<dbReference type="InterPro" id="IPR036555">
    <property type="entry name" value="NusA_N_sf"/>
</dbReference>
<dbReference type="Pfam" id="PF08529">
    <property type="entry name" value="NusA_N"/>
    <property type="match status" value="1"/>
</dbReference>
<comment type="function">
    <text evidence="7">Participates in both transcription termination and antitermination.</text>
</comment>
<evidence type="ECO:0000256" key="1">
    <source>
        <dbReference type="ARBA" id="ARBA00022472"/>
    </source>
</evidence>
<dbReference type="FunFam" id="3.30.300.20:FF:000005">
    <property type="entry name" value="Transcription termination/antitermination protein NusA"/>
    <property type="match status" value="1"/>
</dbReference>
<dbReference type="InterPro" id="IPR025249">
    <property type="entry name" value="TF_NusA_KH_1st"/>
</dbReference>
<dbReference type="InterPro" id="IPR010213">
    <property type="entry name" value="TF_NusA"/>
</dbReference>
<feature type="domain" description="K Homology" evidence="9">
    <location>
        <begin position="229"/>
        <end position="295"/>
    </location>
</feature>
<dbReference type="InterPro" id="IPR058582">
    <property type="entry name" value="KH_NusA_2nd"/>
</dbReference>
<dbReference type="RefSeq" id="WP_161931649.1">
    <property type="nucleotide sequence ID" value="NZ_CP047901.1"/>
</dbReference>
<dbReference type="InterPro" id="IPR030842">
    <property type="entry name" value="TF_NusA_bacterial"/>
</dbReference>
<dbReference type="Gene3D" id="2.40.50.140">
    <property type="entry name" value="Nucleic acid-binding proteins"/>
    <property type="match status" value="1"/>
</dbReference>
<keyword evidence="5 7" id="KW-0805">Transcription regulation</keyword>
<organism evidence="10 11">
    <name type="scientific">Candidatus Chazhemtobacterium aquaticus</name>
    <dbReference type="NCBI Taxonomy" id="2715735"/>
    <lineage>
        <taxon>Bacteria</taxon>
        <taxon>Candidatus Chazhemtobacteraceae</taxon>
        <taxon>Candidatus Chazhemtobacterium</taxon>
    </lineage>
</organism>
<comment type="similarity">
    <text evidence="7">Belongs to the NusA family.</text>
</comment>
<dbReference type="EMBL" id="CP047901">
    <property type="protein sequence ID" value="QHO63263.1"/>
    <property type="molecule type" value="Genomic_DNA"/>
</dbReference>
<sequence length="445" mass="48611">MSDPIMARTEFAAALNQICTERGIEPSAVLNSLKQALLAAFRKDYPQIYAQYEIGEETESQEELSPPQTSLSVVLDDQTGEFKIITTDPKTKKDKDITPPGFGRIAAQTAKQVILQQVREAEKSSIIDEYRSRLGELITAQVLRLDGKNVILDIGRGQGVMPPEEQIRGEFYRLNSRIAVVIADIRDTFRGESVVVSRSDPRLVTQLFAREVPEVGTGVVVIEKIARDPGVRTKVAVKSTQEGVDPVGSCVGQKGVRVQAVINELNGERVDIIQYSQDPQEFISAALSPAENLQITLNETKKTATVSVPEDQLSLAIGRSGQNVKLAAKLTGYKIKVQAGDKSTIQVTGNEEYEIDLLDLDTKTRNKLVEAGIVLLEQIMGDNLERLKEVKGIGSKTITEIKNKLATYQQSDSPEGSQSDEGSSQSDTIDTSTPQDSSSMTNSSK</sequence>
<gene>
    <name evidence="7" type="primary">nusA</name>
    <name evidence="10" type="ORF">MICH65_0282</name>
</gene>
<keyword evidence="3 7" id="KW-0889">Transcription antitermination</keyword>
<evidence type="ECO:0000313" key="11">
    <source>
        <dbReference type="Proteomes" id="UP000463983"/>
    </source>
</evidence>
<dbReference type="GO" id="GO:0003899">
    <property type="term" value="F:DNA-directed RNA polymerase activity"/>
    <property type="evidence" value="ECO:0007669"/>
    <property type="project" value="InterPro"/>
</dbReference>
<dbReference type="FunFam" id="3.30.300.20:FF:000002">
    <property type="entry name" value="Transcription termination/antitermination protein NusA"/>
    <property type="match status" value="1"/>
</dbReference>
<name>A0A857N7D5_9BACT</name>
<keyword evidence="11" id="KW-1185">Reference proteome</keyword>
<dbReference type="NCBIfam" id="TIGR01953">
    <property type="entry name" value="NusA"/>
    <property type="match status" value="1"/>
</dbReference>
<dbReference type="GO" id="GO:0003723">
    <property type="term" value="F:RNA binding"/>
    <property type="evidence" value="ECO:0007669"/>
    <property type="project" value="UniProtKB-UniRule"/>
</dbReference>
<evidence type="ECO:0000256" key="8">
    <source>
        <dbReference type="SAM" id="MobiDB-lite"/>
    </source>
</evidence>
<dbReference type="SUPFAM" id="SSF69705">
    <property type="entry name" value="Transcription factor NusA, N-terminal domain"/>
    <property type="match status" value="1"/>
</dbReference>
<keyword evidence="6 7" id="KW-0804">Transcription</keyword>
<dbReference type="Pfam" id="PF13184">
    <property type="entry name" value="KH_NusA_1st"/>
    <property type="match status" value="1"/>
</dbReference>
<feature type="compositionally biased region" description="Polar residues" evidence="8">
    <location>
        <begin position="428"/>
        <end position="445"/>
    </location>
</feature>
<comment type="subunit">
    <text evidence="7">Monomer. Binds directly to the core enzyme of the DNA-dependent RNA polymerase and to nascent RNA.</text>
</comment>
<dbReference type="SUPFAM" id="SSF50249">
    <property type="entry name" value="Nucleic acid-binding proteins"/>
    <property type="match status" value="1"/>
</dbReference>
<evidence type="ECO:0000256" key="4">
    <source>
        <dbReference type="ARBA" id="ARBA00022884"/>
    </source>
</evidence>
<dbReference type="PROSITE" id="PS50084">
    <property type="entry name" value="KH_TYPE_1"/>
    <property type="match status" value="1"/>
</dbReference>
<dbReference type="PANTHER" id="PTHR22648:SF0">
    <property type="entry name" value="TRANSCRIPTION TERMINATION_ANTITERMINATION PROTEIN NUSA"/>
    <property type="match status" value="1"/>
</dbReference>
<dbReference type="PANTHER" id="PTHR22648">
    <property type="entry name" value="TRANSCRIPTION TERMINATION FACTOR NUSA"/>
    <property type="match status" value="1"/>
</dbReference>
<dbReference type="InterPro" id="IPR009019">
    <property type="entry name" value="KH_sf_prok-type"/>
</dbReference>
<dbReference type="InterPro" id="IPR015946">
    <property type="entry name" value="KH_dom-like_a/b"/>
</dbReference>
<dbReference type="InterPro" id="IPR012340">
    <property type="entry name" value="NA-bd_OB-fold"/>
</dbReference>
<evidence type="ECO:0000313" key="10">
    <source>
        <dbReference type="EMBL" id="QHO63263.1"/>
    </source>
</evidence>
<evidence type="ECO:0000256" key="7">
    <source>
        <dbReference type="HAMAP-Rule" id="MF_00945"/>
    </source>
</evidence>
<dbReference type="GO" id="GO:0006353">
    <property type="term" value="P:DNA-templated transcription termination"/>
    <property type="evidence" value="ECO:0007669"/>
    <property type="project" value="UniProtKB-UniRule"/>
</dbReference>
<dbReference type="InterPro" id="IPR004087">
    <property type="entry name" value="KH_dom"/>
</dbReference>
<dbReference type="Pfam" id="PF26594">
    <property type="entry name" value="KH_NusA_2nd"/>
    <property type="match status" value="1"/>
</dbReference>
<dbReference type="CDD" id="cd04455">
    <property type="entry name" value="S1_NusA"/>
    <property type="match status" value="1"/>
</dbReference>
<evidence type="ECO:0000256" key="5">
    <source>
        <dbReference type="ARBA" id="ARBA00023015"/>
    </source>
</evidence>
<dbReference type="CDD" id="cd22529">
    <property type="entry name" value="KH-II_NusA_rpt2"/>
    <property type="match status" value="1"/>
</dbReference>
<dbReference type="Gene3D" id="3.30.1480.10">
    <property type="entry name" value="NusA, N-terminal domain"/>
    <property type="match status" value="1"/>
</dbReference>
<feature type="region of interest" description="Disordered" evidence="8">
    <location>
        <begin position="405"/>
        <end position="445"/>
    </location>
</feature>
<reference evidence="11" key="1">
    <citation type="journal article" date="2020" name="Microorganisms">
        <title>Complete Genome of a Member of a New Bacterial Lineage in the Microgenomates Group Reveals an Unusual Nucleotide Composition Disparity Between Two Strands of DNA and Limited Metabolic Potential.</title>
        <authorList>
            <person name="Kadnikov V.V."/>
            <person name="Mardanov A.V."/>
            <person name="Beletsky A.V."/>
            <person name="Karnachuk O.V."/>
            <person name="Ravin N.V."/>
        </authorList>
    </citation>
    <scope>NUCLEOTIDE SEQUENCE [LARGE SCALE GENOMIC DNA]</scope>
</reference>
<dbReference type="Pfam" id="PF03118">
    <property type="entry name" value="RNA_pol_A_CTD"/>
    <property type="match status" value="1"/>
</dbReference>
<dbReference type="InterPro" id="IPR011260">
    <property type="entry name" value="RNAP_asu_C"/>
</dbReference>
<dbReference type="SUPFAM" id="SSF47789">
    <property type="entry name" value="C-terminal domain of RNA polymerase alpha subunit"/>
    <property type="match status" value="1"/>
</dbReference>
<dbReference type="Gene3D" id="1.10.150.20">
    <property type="entry name" value="5' to 3' exonuclease, C-terminal subdomain"/>
    <property type="match status" value="1"/>
</dbReference>
<keyword evidence="4 7" id="KW-0694">RNA-binding</keyword>
<keyword evidence="1 7" id="KW-0806">Transcription termination</keyword>
<accession>A0A857N7D5</accession>
<comment type="subcellular location">
    <subcellularLocation>
        <location evidence="7">Cytoplasm</location>
    </subcellularLocation>
</comment>
<evidence type="ECO:0000256" key="2">
    <source>
        <dbReference type="ARBA" id="ARBA00022490"/>
    </source>
</evidence>
<dbReference type="Gene3D" id="3.30.300.20">
    <property type="match status" value="2"/>
</dbReference>
<keyword evidence="2 7" id="KW-0963">Cytoplasm</keyword>
<evidence type="ECO:0000259" key="9">
    <source>
        <dbReference type="SMART" id="SM00322"/>
    </source>
</evidence>
<dbReference type="AlphaFoldDB" id="A0A857N7D5"/>
<evidence type="ECO:0000256" key="6">
    <source>
        <dbReference type="ARBA" id="ARBA00023163"/>
    </source>
</evidence>
<dbReference type="SMART" id="SM00322">
    <property type="entry name" value="KH"/>
    <property type="match status" value="2"/>
</dbReference>
<dbReference type="InterPro" id="IPR013735">
    <property type="entry name" value="TF_NusA_N"/>
</dbReference>
<dbReference type="CDD" id="cd02134">
    <property type="entry name" value="KH-II_NusA_rpt1"/>
    <property type="match status" value="1"/>
</dbReference>
<dbReference type="KEGG" id="caqa:MICH65_0282"/>
<dbReference type="SUPFAM" id="SSF54814">
    <property type="entry name" value="Prokaryotic type KH domain (KH-domain type II)"/>
    <property type="match status" value="2"/>
</dbReference>
<proteinExistence type="inferred from homology"/>
<protein>
    <recommendedName>
        <fullName evidence="7">Transcription termination/antitermination protein NusA</fullName>
    </recommendedName>
</protein>